<dbReference type="Ensembl" id="ENSEBUT00000015012.1">
    <property type="protein sequence ID" value="ENSEBUP00000014436.1"/>
    <property type="gene ID" value="ENSEBUG00000009090.1"/>
</dbReference>
<reference evidence="7" key="1">
    <citation type="submission" date="2025-08" db="UniProtKB">
        <authorList>
            <consortium name="Ensembl"/>
        </authorList>
    </citation>
    <scope>IDENTIFICATION</scope>
</reference>
<reference evidence="7" key="2">
    <citation type="submission" date="2025-09" db="UniProtKB">
        <authorList>
            <consortium name="Ensembl"/>
        </authorList>
    </citation>
    <scope>IDENTIFICATION</scope>
</reference>
<comment type="subcellular location">
    <subcellularLocation>
        <location evidence="6">Endoplasmic reticulum membrane</location>
        <topology evidence="6">Multi-pass membrane protein</topology>
    </subcellularLocation>
    <subcellularLocation>
        <location evidence="1">Membrane</location>
        <topology evidence="1">Multi-pass membrane protein</topology>
    </subcellularLocation>
    <subcellularLocation>
        <location evidence="6">Microsome membrane</location>
        <topology evidence="6">Multi-pass membrane protein</topology>
    </subcellularLocation>
</comment>
<comment type="similarity">
    <text evidence="2 6">Belongs to the ERG4/ERG24 family.</text>
</comment>
<proteinExistence type="inferred from homology"/>
<evidence type="ECO:0000256" key="2">
    <source>
        <dbReference type="ARBA" id="ARBA00005402"/>
    </source>
</evidence>
<keyword evidence="6" id="KW-0560">Oxidoreductase</keyword>
<keyword evidence="4 6" id="KW-1133">Transmembrane helix</keyword>
<dbReference type="GeneTree" id="ENSGT00390000000417"/>
<dbReference type="GO" id="GO:0006695">
    <property type="term" value="P:cholesterol biosynthetic process"/>
    <property type="evidence" value="ECO:0007669"/>
    <property type="project" value="UniProtKB-UniRule"/>
</dbReference>
<dbReference type="InterPro" id="IPR001171">
    <property type="entry name" value="ERG24_DHCR-like"/>
</dbReference>
<keyword evidence="6" id="KW-1207">Sterol metabolism</keyword>
<dbReference type="PANTHER" id="PTHR21257:SF52">
    <property type="entry name" value="DELTA(14)-STEROL REDUCTASE TM7SF2"/>
    <property type="match status" value="1"/>
</dbReference>
<dbReference type="Gene3D" id="1.20.120.1630">
    <property type="match status" value="1"/>
</dbReference>
<keyword evidence="6" id="KW-0753">Steroid metabolism</keyword>
<dbReference type="AlphaFoldDB" id="A0A8C4QG07"/>
<evidence type="ECO:0000256" key="6">
    <source>
        <dbReference type="RuleBase" id="RU369120"/>
    </source>
</evidence>
<comment type="catalytic activity">
    <reaction evidence="6">
        <text>4,4-dimethyl-5alpha-cholesta-8,24-dien-3beta-ol + NADP(+) = 4,4-dimethyl-5alpha-cholesta-8,14,24-trien-3beta-ol + NADPH + H(+)</text>
        <dbReference type="Rhea" id="RHEA:18561"/>
        <dbReference type="ChEBI" id="CHEBI:15378"/>
        <dbReference type="ChEBI" id="CHEBI:17813"/>
        <dbReference type="ChEBI" id="CHEBI:18364"/>
        <dbReference type="ChEBI" id="CHEBI:57783"/>
        <dbReference type="ChEBI" id="CHEBI:58349"/>
        <dbReference type="EC" id="1.3.1.70"/>
    </reaction>
</comment>
<protein>
    <recommendedName>
        <fullName evidence="6">Delta(14)-sterol reductase TM7SF2</fullName>
        <shortName evidence="6">Delta-14-SR</shortName>
        <ecNumber evidence="6">1.3.1.70</ecNumber>
    </recommendedName>
    <alternativeName>
        <fullName evidence="6">3-beta-hydroxysterol Delta (14)-reductase</fullName>
    </alternativeName>
    <alternativeName>
        <fullName evidence="6">C-14 sterol reductase</fullName>
    </alternativeName>
    <alternativeName>
        <fullName evidence="6">Sterol C14-reductase</fullName>
    </alternativeName>
    <alternativeName>
        <fullName evidence="6">Transmembrane 7 superfamily member 2</fullName>
    </alternativeName>
</protein>
<comment type="pathway">
    <text evidence="6">Steroid biosynthesis; cholesterol biosynthesis.</text>
</comment>
<evidence type="ECO:0000256" key="5">
    <source>
        <dbReference type="ARBA" id="ARBA00023136"/>
    </source>
</evidence>
<organism evidence="7 8">
    <name type="scientific">Eptatretus burgeri</name>
    <name type="common">Inshore hagfish</name>
    <dbReference type="NCBI Taxonomy" id="7764"/>
    <lineage>
        <taxon>Eukaryota</taxon>
        <taxon>Metazoa</taxon>
        <taxon>Chordata</taxon>
        <taxon>Craniata</taxon>
        <taxon>Vertebrata</taxon>
        <taxon>Cyclostomata</taxon>
        <taxon>Myxini</taxon>
        <taxon>Myxiniformes</taxon>
        <taxon>Myxinidae</taxon>
        <taxon>Eptatretinae</taxon>
        <taxon>Eptatretus</taxon>
    </lineage>
</organism>
<keyword evidence="6" id="KW-0443">Lipid metabolism</keyword>
<keyword evidence="6" id="KW-0444">Lipid biosynthesis</keyword>
<feature type="transmembrane region" description="Helical" evidence="6">
    <location>
        <begin position="225"/>
        <end position="248"/>
    </location>
</feature>
<dbReference type="Pfam" id="PF01222">
    <property type="entry name" value="ERG4_ERG24"/>
    <property type="match status" value="2"/>
</dbReference>
<evidence type="ECO:0000313" key="7">
    <source>
        <dbReference type="Ensembl" id="ENSEBUP00000014436.1"/>
    </source>
</evidence>
<dbReference type="Proteomes" id="UP000694388">
    <property type="component" value="Unplaced"/>
</dbReference>
<keyword evidence="6" id="KW-0152">Cholesterol biosynthesis</keyword>
<name>A0A8C4QG07_EPTBU</name>
<dbReference type="GO" id="GO:0005789">
    <property type="term" value="C:endoplasmic reticulum membrane"/>
    <property type="evidence" value="ECO:0007669"/>
    <property type="project" value="UniProtKB-SubCell"/>
</dbReference>
<comment type="function">
    <text evidence="6">Catalyzes the reduction of the C14-unsaturated bond of lanosterol, as part of the metabolic pathway leading to cholesterol biosynthesis.</text>
</comment>
<evidence type="ECO:0000313" key="8">
    <source>
        <dbReference type="Proteomes" id="UP000694388"/>
    </source>
</evidence>
<keyword evidence="6" id="KW-0256">Endoplasmic reticulum</keyword>
<keyword evidence="6" id="KW-0752">Steroid biosynthesis</keyword>
<accession>A0A8C4QG07</accession>
<dbReference type="PANTHER" id="PTHR21257">
    <property type="entry name" value="DELTA(14)-STEROL REDUCTASE"/>
    <property type="match status" value="1"/>
</dbReference>
<evidence type="ECO:0000256" key="4">
    <source>
        <dbReference type="ARBA" id="ARBA00022989"/>
    </source>
</evidence>
<evidence type="ECO:0000256" key="3">
    <source>
        <dbReference type="ARBA" id="ARBA00022692"/>
    </source>
</evidence>
<sequence length="288" mass="33620">CTIISIKSSLSSPSSTSQSHYWIKFIIIIIKGKFHDLNNSRKYTLFYVIQLFLNDHTCFAGNVFVDFYLGRELSPRIGRLNLKFLLMLRIAFLSWVRQQPPSGKTTKITNRCSPSLFHSSFFLESMTTGLGYITACGDFTIVPFAYPIQNYFLLHHPQGITVQATIYTILIYIFGFVMYVHSNDQKRSFCKDPNSFHKIQTKMGNYLLASGWWGWVRHPHYLGDIIVTMAWSLPCGLSYIVPHLYLFLCIFTLVNRAKVVEQDCHRKYGTAWEEYCRRVKYRFVPFIY</sequence>
<dbReference type="PROSITE" id="PS50244">
    <property type="entry name" value="S5A_REDUCTASE"/>
    <property type="match status" value="1"/>
</dbReference>
<evidence type="ECO:0000256" key="1">
    <source>
        <dbReference type="ARBA" id="ARBA00004141"/>
    </source>
</evidence>
<keyword evidence="6" id="KW-0756">Sterol biosynthesis</keyword>
<feature type="transmembrane region" description="Helical" evidence="6">
    <location>
        <begin position="129"/>
        <end position="148"/>
    </location>
</feature>
<dbReference type="EC" id="1.3.1.70" evidence="6"/>
<keyword evidence="6" id="KW-0153">Cholesterol metabolism</keyword>
<keyword evidence="8" id="KW-1185">Reference proteome</keyword>
<keyword evidence="3 6" id="KW-0812">Transmembrane</keyword>
<keyword evidence="5 6" id="KW-0472">Membrane</keyword>
<comment type="caution">
    <text evidence="6">Lacks conserved residue(s) required for the propagation of feature annotation.</text>
</comment>
<dbReference type="GO" id="GO:0050613">
    <property type="term" value="F:Delta14-sterol reductase activity"/>
    <property type="evidence" value="ECO:0007669"/>
    <property type="project" value="UniProtKB-UniRule"/>
</dbReference>
<feature type="transmembrane region" description="Helical" evidence="6">
    <location>
        <begin position="160"/>
        <end position="179"/>
    </location>
</feature>
<feature type="transmembrane region" description="Helical" evidence="6">
    <location>
        <begin position="45"/>
        <end position="68"/>
    </location>
</feature>